<dbReference type="AlphaFoldDB" id="A0A7S4FRS0"/>
<dbReference type="EMBL" id="HBJA01064528">
    <property type="protein sequence ID" value="CAE0811626.1"/>
    <property type="molecule type" value="Transcribed_RNA"/>
</dbReference>
<dbReference type="Pfam" id="PF04720">
    <property type="entry name" value="PDDEXK_6"/>
    <property type="match status" value="1"/>
</dbReference>
<proteinExistence type="predicted"/>
<evidence type="ECO:0000313" key="1">
    <source>
        <dbReference type="EMBL" id="CAE0811626.1"/>
    </source>
</evidence>
<sequence>MCPFLPEEMAHVANYPETLAEVQESAISDWLSGYDVSDDMLPKRESATTAFWRSIAVRHDKVIASPSNPNLARRRIPTVPTKISDVSQSESQDLVQLGHLVDEFDALFPDPRKCHDALVYALTLTNWTVTLCSSKCTANSPFRGMPFLHISPPSKTTKFVVDLNFSEKFHAARPSRRLSSLLKAAPKAFVGTRDTLVKSIRWCAGVVQESIMHAGMDVPPWRTGTHLQQSYTQHEVMDTVSIAKRLDLQLQRYQSAACACGECGEAATRSETVAMEVLQYCQATVAADQVPPGPCPKGSSALDYFLGLESKSGSGNAKASTLAKPSDDGNEFEKIAQPLCVPPESSNLARLLTASWYARRAVRQPRFCGPLPK</sequence>
<dbReference type="PANTHER" id="PTHR31579:SF1">
    <property type="entry name" value="OS03G0796600 PROTEIN"/>
    <property type="match status" value="1"/>
</dbReference>
<name>A0A7S4FRS0_9EUGL</name>
<organism evidence="1">
    <name type="scientific">Eutreptiella gymnastica</name>
    <dbReference type="NCBI Taxonomy" id="73025"/>
    <lineage>
        <taxon>Eukaryota</taxon>
        <taxon>Discoba</taxon>
        <taxon>Euglenozoa</taxon>
        <taxon>Euglenida</taxon>
        <taxon>Spirocuta</taxon>
        <taxon>Euglenophyceae</taxon>
        <taxon>Eutreptiales</taxon>
        <taxon>Eutreptiaceae</taxon>
        <taxon>Eutreptiella</taxon>
    </lineage>
</organism>
<protein>
    <submittedName>
        <fullName evidence="1">Uncharacterized protein</fullName>
    </submittedName>
</protein>
<gene>
    <name evidence="1" type="ORF">EGYM00163_LOCUS22774</name>
</gene>
<dbReference type="InterPro" id="IPR006502">
    <property type="entry name" value="PDDEXK-like"/>
</dbReference>
<dbReference type="PANTHER" id="PTHR31579">
    <property type="entry name" value="OS03G0796600 PROTEIN"/>
    <property type="match status" value="1"/>
</dbReference>
<reference evidence="1" key="1">
    <citation type="submission" date="2021-01" db="EMBL/GenBank/DDBJ databases">
        <authorList>
            <person name="Corre E."/>
            <person name="Pelletier E."/>
            <person name="Niang G."/>
            <person name="Scheremetjew M."/>
            <person name="Finn R."/>
            <person name="Kale V."/>
            <person name="Holt S."/>
            <person name="Cochrane G."/>
            <person name="Meng A."/>
            <person name="Brown T."/>
            <person name="Cohen L."/>
        </authorList>
    </citation>
    <scope>NUCLEOTIDE SEQUENCE</scope>
    <source>
        <strain evidence="1">CCMP1594</strain>
    </source>
</reference>
<accession>A0A7S4FRS0</accession>